<evidence type="ECO:0000313" key="5">
    <source>
        <dbReference type="Proteomes" id="UP000272942"/>
    </source>
</evidence>
<protein>
    <submittedName>
        <fullName evidence="6">SCP domain-containing protein</fullName>
    </submittedName>
</protein>
<dbReference type="OrthoDB" id="674273at2759"/>
<dbReference type="WBParaSite" id="ECPE_0001071701-mRNA-1">
    <property type="protein sequence ID" value="ECPE_0001071701-mRNA-1"/>
    <property type="gene ID" value="ECPE_0001071701"/>
</dbReference>
<dbReference type="InterPro" id="IPR035940">
    <property type="entry name" value="CAP_sf"/>
</dbReference>
<keyword evidence="5" id="KW-1185">Reference proteome</keyword>
<feature type="domain" description="SCP" evidence="3">
    <location>
        <begin position="60"/>
        <end position="174"/>
    </location>
</feature>
<evidence type="ECO:0000256" key="2">
    <source>
        <dbReference type="SAM" id="SignalP"/>
    </source>
</evidence>
<dbReference type="EMBL" id="UZAN01049489">
    <property type="protein sequence ID" value="VDP87455.1"/>
    <property type="molecule type" value="Genomic_DNA"/>
</dbReference>
<feature type="signal peptide" evidence="2">
    <location>
        <begin position="1"/>
        <end position="21"/>
    </location>
</feature>
<name>A0A183AUQ0_9TREM</name>
<accession>A0A183AUQ0</accession>
<dbReference type="SUPFAM" id="SSF55797">
    <property type="entry name" value="PR-1-like"/>
    <property type="match status" value="1"/>
</dbReference>
<dbReference type="CDD" id="cd05380">
    <property type="entry name" value="CAP_euk"/>
    <property type="match status" value="1"/>
</dbReference>
<keyword evidence="2" id="KW-0732">Signal</keyword>
<reference evidence="6" key="1">
    <citation type="submission" date="2016-06" db="UniProtKB">
        <authorList>
            <consortium name="WormBaseParasite"/>
        </authorList>
    </citation>
    <scope>IDENTIFICATION</scope>
</reference>
<dbReference type="Gene3D" id="3.40.33.10">
    <property type="entry name" value="CAP"/>
    <property type="match status" value="1"/>
</dbReference>
<feature type="region of interest" description="Disordered" evidence="1">
    <location>
        <begin position="29"/>
        <end position="60"/>
    </location>
</feature>
<reference evidence="4 5" key="2">
    <citation type="submission" date="2018-11" db="EMBL/GenBank/DDBJ databases">
        <authorList>
            <consortium name="Pathogen Informatics"/>
        </authorList>
    </citation>
    <scope>NUCLEOTIDE SEQUENCE [LARGE SCALE GENOMIC DNA]</scope>
    <source>
        <strain evidence="4 5">Egypt</strain>
    </source>
</reference>
<gene>
    <name evidence="4" type="ORF">ECPE_LOCUS10685</name>
</gene>
<dbReference type="InterPro" id="IPR001283">
    <property type="entry name" value="CRISP-related"/>
</dbReference>
<sequence>MGVHLSLTFLVVFSLVVCVMSKCCCSEDEKTTPTRHQTKTTKPSKTQWITPIPSGSKGKWDRNEFLEEHNRYRNMISTGTETSQPRAANLPKLIWDTGLERKAYEMSLRCYFKHETTGENLYVHTSKDADPVKPWFDEQSAYRYTPISWSNLHVHGHYTQKSNMQFDQFKNEEFWEAVAELYVTM</sequence>
<dbReference type="SMART" id="SM00198">
    <property type="entry name" value="SCP"/>
    <property type="match status" value="1"/>
</dbReference>
<evidence type="ECO:0000256" key="1">
    <source>
        <dbReference type="SAM" id="MobiDB-lite"/>
    </source>
</evidence>
<organism evidence="6">
    <name type="scientific">Echinostoma caproni</name>
    <dbReference type="NCBI Taxonomy" id="27848"/>
    <lineage>
        <taxon>Eukaryota</taxon>
        <taxon>Metazoa</taxon>
        <taxon>Spiralia</taxon>
        <taxon>Lophotrochozoa</taxon>
        <taxon>Platyhelminthes</taxon>
        <taxon>Trematoda</taxon>
        <taxon>Digenea</taxon>
        <taxon>Plagiorchiida</taxon>
        <taxon>Echinostomata</taxon>
        <taxon>Echinostomatoidea</taxon>
        <taxon>Echinostomatidae</taxon>
        <taxon>Echinostoma</taxon>
    </lineage>
</organism>
<evidence type="ECO:0000259" key="3">
    <source>
        <dbReference type="SMART" id="SM00198"/>
    </source>
</evidence>
<proteinExistence type="predicted"/>
<evidence type="ECO:0000313" key="4">
    <source>
        <dbReference type="EMBL" id="VDP87455.1"/>
    </source>
</evidence>
<dbReference type="Proteomes" id="UP000272942">
    <property type="component" value="Unassembled WGS sequence"/>
</dbReference>
<dbReference type="PANTHER" id="PTHR10334">
    <property type="entry name" value="CYSTEINE-RICH SECRETORY PROTEIN-RELATED"/>
    <property type="match status" value="1"/>
</dbReference>
<evidence type="ECO:0000313" key="6">
    <source>
        <dbReference type="WBParaSite" id="ECPE_0001071701-mRNA-1"/>
    </source>
</evidence>
<dbReference type="AlphaFoldDB" id="A0A183AUQ0"/>
<feature type="chain" id="PRO_5043138193" evidence="2">
    <location>
        <begin position="22"/>
        <end position="185"/>
    </location>
</feature>
<dbReference type="Pfam" id="PF00188">
    <property type="entry name" value="CAP"/>
    <property type="match status" value="1"/>
</dbReference>
<dbReference type="InterPro" id="IPR014044">
    <property type="entry name" value="CAP_dom"/>
</dbReference>